<evidence type="ECO:0000313" key="1">
    <source>
        <dbReference type="EMBL" id="WVX49600.1"/>
    </source>
</evidence>
<keyword evidence="2" id="KW-1185">Reference proteome</keyword>
<name>A0ABZ2BWS4_9RHOB</name>
<evidence type="ECO:0008006" key="3">
    <source>
        <dbReference type="Google" id="ProtNLM"/>
    </source>
</evidence>
<dbReference type="Proteomes" id="UP001318682">
    <property type="component" value="Chromosome"/>
</dbReference>
<sequence>MMRWQWGVFCFAHRARNVFHSVFIADSARCIRPPGADKNQTADPALQVHALERVCSAAGIEGFEVLGFSICTGGLSL</sequence>
<gene>
    <name evidence="1" type="ORF">ROLI_026950</name>
</gene>
<organism evidence="1 2">
    <name type="scientific">Roseobacter fucihabitans</name>
    <dbReference type="NCBI Taxonomy" id="1537242"/>
    <lineage>
        <taxon>Bacteria</taxon>
        <taxon>Pseudomonadati</taxon>
        <taxon>Pseudomonadota</taxon>
        <taxon>Alphaproteobacteria</taxon>
        <taxon>Rhodobacterales</taxon>
        <taxon>Roseobacteraceae</taxon>
        <taxon>Roseobacter</taxon>
    </lineage>
</organism>
<dbReference type="EMBL" id="CP143423">
    <property type="protein sequence ID" value="WVX49600.1"/>
    <property type="molecule type" value="Genomic_DNA"/>
</dbReference>
<accession>A0ABZ2BWS4</accession>
<protein>
    <recommendedName>
        <fullName evidence="3">Secreted protein</fullName>
    </recommendedName>
</protein>
<proteinExistence type="predicted"/>
<evidence type="ECO:0000313" key="2">
    <source>
        <dbReference type="Proteomes" id="UP001318682"/>
    </source>
</evidence>
<reference evidence="2" key="1">
    <citation type="submission" date="2024-01" db="EMBL/GenBank/DDBJ databases">
        <title>Roseobacter fucihabitans sp. nov., isolated from the brown alga Fucus spiralis.</title>
        <authorList>
            <person name="Hahnke S."/>
            <person name="Berger M."/>
            <person name="Schlingloff A."/>
            <person name="Athale I."/>
            <person name="Neumann-Schaal M."/>
            <person name="Adenaya A."/>
            <person name="Poehlein A."/>
            <person name="Daniel R."/>
            <person name="Pertersen J."/>
            <person name="Brinkhoff T."/>
        </authorList>
    </citation>
    <scope>NUCLEOTIDE SEQUENCE [LARGE SCALE GENOMIC DNA]</scope>
    <source>
        <strain evidence="2">B14</strain>
    </source>
</reference>